<evidence type="ECO:0000256" key="6">
    <source>
        <dbReference type="ARBA" id="ARBA00023157"/>
    </source>
</evidence>
<keyword evidence="3 8" id="KW-0479">Metal-binding</keyword>
<dbReference type="AlphaFoldDB" id="A0A2X0L9K6"/>
<evidence type="ECO:0000256" key="4">
    <source>
        <dbReference type="ARBA" id="ARBA00023008"/>
    </source>
</evidence>
<keyword evidence="7" id="KW-0143">Chaperone</keyword>
<evidence type="ECO:0000256" key="1">
    <source>
        <dbReference type="ARBA" id="ARBA00004569"/>
    </source>
</evidence>
<dbReference type="Proteomes" id="UP000249723">
    <property type="component" value="Unassembled WGS sequence"/>
</dbReference>
<feature type="binding site" evidence="8">
    <location>
        <position position="110"/>
    </location>
    <ligand>
        <name>Cu cation</name>
        <dbReference type="ChEBI" id="CHEBI:23378"/>
    </ligand>
</feature>
<evidence type="ECO:0000313" key="10">
    <source>
        <dbReference type="Proteomes" id="UP000249723"/>
    </source>
</evidence>
<dbReference type="STRING" id="289078.A0A2X0L9K6"/>
<sequence length="158" mass="17521">MCTVKHCRTRGCRRWESDPSLVFIVLHLSPVVSQPLLACRFSLLASRFHVPPPSNINSTTSKTRQKVISNDVALHEFVSVRFAVDFGGRFAIFAGCGTIRIAEGLDPQCCACPETKKARDDCFLRFGSNVDEAGSSAQECEKIVEAHRRCMRSLGFNV</sequence>
<keyword evidence="6" id="KW-1015">Disulfide bond</keyword>
<keyword evidence="4 8" id="KW-0186">Copper</keyword>
<evidence type="ECO:0000256" key="5">
    <source>
        <dbReference type="ARBA" id="ARBA00023128"/>
    </source>
</evidence>
<evidence type="ECO:0000256" key="7">
    <source>
        <dbReference type="ARBA" id="ARBA00023186"/>
    </source>
</evidence>
<evidence type="ECO:0000256" key="8">
    <source>
        <dbReference type="PIRSR" id="PIRSR607745-1"/>
    </source>
</evidence>
<dbReference type="PANTHER" id="PTHR16719">
    <property type="entry name" value="CYTOCHROME C OXIDASE COPPER CHAPERONE"/>
    <property type="match status" value="1"/>
</dbReference>
<dbReference type="Gene3D" id="1.10.287.1130">
    <property type="entry name" value="CytochromE C oxidase copper chaperone"/>
    <property type="match status" value="1"/>
</dbReference>
<proteinExistence type="inferred from homology"/>
<dbReference type="PANTHER" id="PTHR16719:SF0">
    <property type="entry name" value="CYTOCHROME C OXIDASE COPPER CHAPERONE"/>
    <property type="match status" value="1"/>
</dbReference>
<dbReference type="SUPFAM" id="SSF47072">
    <property type="entry name" value="Cysteine alpha-hairpin motif"/>
    <property type="match status" value="1"/>
</dbReference>
<evidence type="ECO:0000313" key="9">
    <source>
        <dbReference type="EMBL" id="SCZ94998.1"/>
    </source>
</evidence>
<comment type="similarity">
    <text evidence="2">Belongs to the COX17 family.</text>
</comment>
<dbReference type="GO" id="GO:0005758">
    <property type="term" value="C:mitochondrial intermembrane space"/>
    <property type="evidence" value="ECO:0007669"/>
    <property type="project" value="UniProtKB-SubCell"/>
</dbReference>
<feature type="binding site" evidence="8">
    <location>
        <position position="109"/>
    </location>
    <ligand>
        <name>Cu cation</name>
        <dbReference type="ChEBI" id="CHEBI:23378"/>
    </ligand>
</feature>
<evidence type="ECO:0000256" key="2">
    <source>
        <dbReference type="ARBA" id="ARBA00009241"/>
    </source>
</evidence>
<evidence type="ECO:0000256" key="3">
    <source>
        <dbReference type="ARBA" id="ARBA00022723"/>
    </source>
</evidence>
<dbReference type="OrthoDB" id="1915887at2759"/>
<reference evidence="10" key="1">
    <citation type="submission" date="2016-10" db="EMBL/GenBank/DDBJ databases">
        <authorList>
            <person name="Jeantristanb JTB J.-T."/>
            <person name="Ricardo R."/>
        </authorList>
    </citation>
    <scope>NUCLEOTIDE SEQUENCE [LARGE SCALE GENOMIC DNA]</scope>
</reference>
<dbReference type="InterPro" id="IPR009069">
    <property type="entry name" value="Cys_alpha_HP_mot_SF"/>
</dbReference>
<dbReference type="Pfam" id="PF05051">
    <property type="entry name" value="COX17"/>
    <property type="match status" value="1"/>
</dbReference>
<dbReference type="GO" id="GO:0033617">
    <property type="term" value="P:mitochondrial respiratory chain complex IV assembly"/>
    <property type="evidence" value="ECO:0007669"/>
    <property type="project" value="TreeGrafter"/>
</dbReference>
<dbReference type="InterPro" id="IPR007745">
    <property type="entry name" value="Cyt_c_oxidase_Cu-chaperone"/>
</dbReference>
<dbReference type="GO" id="GO:0005507">
    <property type="term" value="F:copper ion binding"/>
    <property type="evidence" value="ECO:0007669"/>
    <property type="project" value="InterPro"/>
</dbReference>
<dbReference type="GO" id="GO:0016531">
    <property type="term" value="F:copper chaperone activity"/>
    <property type="evidence" value="ECO:0007669"/>
    <property type="project" value="InterPro"/>
</dbReference>
<organism evidence="9 10">
    <name type="scientific">Microbotryum saponariae</name>
    <dbReference type="NCBI Taxonomy" id="289078"/>
    <lineage>
        <taxon>Eukaryota</taxon>
        <taxon>Fungi</taxon>
        <taxon>Dikarya</taxon>
        <taxon>Basidiomycota</taxon>
        <taxon>Pucciniomycotina</taxon>
        <taxon>Microbotryomycetes</taxon>
        <taxon>Microbotryales</taxon>
        <taxon>Microbotryaceae</taxon>
        <taxon>Microbotryum</taxon>
    </lineage>
</organism>
<keyword evidence="10" id="KW-1185">Reference proteome</keyword>
<gene>
    <name evidence="9" type="ORF">BZ3500_MVSOF-1268-A1-R1_CHR11-3G03532</name>
</gene>
<name>A0A2X0L9K6_9BASI</name>
<protein>
    <submittedName>
        <fullName evidence="9">BZ3500_MvSof-1268-A1-R1_Chr11-3g03532 protein</fullName>
    </submittedName>
</protein>
<keyword evidence="5" id="KW-0496">Mitochondrion</keyword>
<dbReference type="PROSITE" id="PS51808">
    <property type="entry name" value="CHCH"/>
    <property type="match status" value="1"/>
</dbReference>
<dbReference type="EMBL" id="FMWP01000060">
    <property type="protein sequence ID" value="SCZ94998.1"/>
    <property type="molecule type" value="Genomic_DNA"/>
</dbReference>
<comment type="subcellular location">
    <subcellularLocation>
        <location evidence="1">Mitochondrion intermembrane space</location>
    </subcellularLocation>
</comment>
<accession>A0A2X0L9K6</accession>